<dbReference type="GO" id="GO:0010181">
    <property type="term" value="F:FMN binding"/>
    <property type="evidence" value="ECO:0007669"/>
    <property type="project" value="InterPro"/>
</dbReference>
<evidence type="ECO:0000313" key="3">
    <source>
        <dbReference type="EMBL" id="HIT95325.1"/>
    </source>
</evidence>
<dbReference type="InterPro" id="IPR012349">
    <property type="entry name" value="Split_barrel_FMN-bd"/>
</dbReference>
<protein>
    <submittedName>
        <fullName evidence="3">Flavin reductase family protein</fullName>
    </submittedName>
</protein>
<reference evidence="3" key="1">
    <citation type="submission" date="2020-10" db="EMBL/GenBank/DDBJ databases">
        <authorList>
            <person name="Gilroy R."/>
        </authorList>
    </citation>
    <scope>NUCLEOTIDE SEQUENCE</scope>
    <source>
        <strain evidence="3">ChiBcec7-5410</strain>
    </source>
</reference>
<comment type="similarity">
    <text evidence="1">Belongs to the flavoredoxin family.</text>
</comment>
<evidence type="ECO:0000256" key="1">
    <source>
        <dbReference type="ARBA" id="ARBA00038054"/>
    </source>
</evidence>
<organism evidence="3 4">
    <name type="scientific">Candidatus Faecivivens stercoripullorum</name>
    <dbReference type="NCBI Taxonomy" id="2840805"/>
    <lineage>
        <taxon>Bacteria</taxon>
        <taxon>Bacillati</taxon>
        <taxon>Bacillota</taxon>
        <taxon>Clostridia</taxon>
        <taxon>Eubacteriales</taxon>
        <taxon>Oscillospiraceae</taxon>
        <taxon>Oscillospiraceae incertae sedis</taxon>
        <taxon>Candidatus Faecivivens</taxon>
    </lineage>
</organism>
<sequence length="172" mass="19825">MMFHEITVSDLSFNPFTRLNKDWALVTVTDPDTGKVNTMTVSWGGVGVLWNKNVVTIYIRPQRYTHEFLEKTDRFTLSFYDMEAEGMRQALTVCGRKSGRDLDKIAEAGLHLTGEKDYPWFEESQLVFCCKTLYRSAFDPSRISDDIKASAYPGEDYHDVYIAEIEKIVKKD</sequence>
<comment type="caution">
    <text evidence="3">The sequence shown here is derived from an EMBL/GenBank/DDBJ whole genome shotgun (WGS) entry which is preliminary data.</text>
</comment>
<proteinExistence type="inferred from homology"/>
<dbReference type="InterPro" id="IPR002563">
    <property type="entry name" value="Flavin_Rdtase-like_dom"/>
</dbReference>
<dbReference type="Pfam" id="PF01613">
    <property type="entry name" value="Flavin_Reduct"/>
    <property type="match status" value="1"/>
</dbReference>
<dbReference type="InterPro" id="IPR052174">
    <property type="entry name" value="Flavoredoxin"/>
</dbReference>
<feature type="domain" description="Flavin reductase like" evidence="2">
    <location>
        <begin position="22"/>
        <end position="168"/>
    </location>
</feature>
<dbReference type="GO" id="GO:0016646">
    <property type="term" value="F:oxidoreductase activity, acting on the CH-NH group of donors, NAD or NADP as acceptor"/>
    <property type="evidence" value="ECO:0007669"/>
    <property type="project" value="UniProtKB-ARBA"/>
</dbReference>
<dbReference type="Gene3D" id="2.30.110.10">
    <property type="entry name" value="Electron Transport, Fmn-binding Protein, Chain A"/>
    <property type="match status" value="1"/>
</dbReference>
<accession>A0A9D1H7X6</accession>
<dbReference type="SUPFAM" id="SSF50475">
    <property type="entry name" value="FMN-binding split barrel"/>
    <property type="match status" value="1"/>
</dbReference>
<reference evidence="3" key="2">
    <citation type="journal article" date="2021" name="PeerJ">
        <title>Extensive microbial diversity within the chicken gut microbiome revealed by metagenomics and culture.</title>
        <authorList>
            <person name="Gilroy R."/>
            <person name="Ravi A."/>
            <person name="Getino M."/>
            <person name="Pursley I."/>
            <person name="Horton D.L."/>
            <person name="Alikhan N.F."/>
            <person name="Baker D."/>
            <person name="Gharbi K."/>
            <person name="Hall N."/>
            <person name="Watson M."/>
            <person name="Adriaenssens E.M."/>
            <person name="Foster-Nyarko E."/>
            <person name="Jarju S."/>
            <person name="Secka A."/>
            <person name="Antonio M."/>
            <person name="Oren A."/>
            <person name="Chaudhuri R.R."/>
            <person name="La Ragione R."/>
            <person name="Hildebrand F."/>
            <person name="Pallen M.J."/>
        </authorList>
    </citation>
    <scope>NUCLEOTIDE SEQUENCE</scope>
    <source>
        <strain evidence="3">ChiBcec7-5410</strain>
    </source>
</reference>
<evidence type="ECO:0000313" key="4">
    <source>
        <dbReference type="Proteomes" id="UP000824160"/>
    </source>
</evidence>
<gene>
    <name evidence="3" type="ORF">IAC43_09080</name>
</gene>
<dbReference type="PANTHER" id="PTHR43567:SF5">
    <property type="entry name" value="HYPOTHETICAL CYTOSOLIC PROTEIN"/>
    <property type="match status" value="1"/>
</dbReference>
<name>A0A9D1H7X6_9FIRM</name>
<dbReference type="Proteomes" id="UP000824160">
    <property type="component" value="Unassembled WGS sequence"/>
</dbReference>
<dbReference type="PANTHER" id="PTHR43567">
    <property type="entry name" value="FLAVOREDOXIN-RELATED-RELATED"/>
    <property type="match status" value="1"/>
</dbReference>
<evidence type="ECO:0000259" key="2">
    <source>
        <dbReference type="Pfam" id="PF01613"/>
    </source>
</evidence>
<dbReference type="EMBL" id="DVLW01000248">
    <property type="protein sequence ID" value="HIT95325.1"/>
    <property type="molecule type" value="Genomic_DNA"/>
</dbReference>
<dbReference type="AlphaFoldDB" id="A0A9D1H7X6"/>